<keyword evidence="1 7" id="KW-0436">Ligase</keyword>
<keyword evidence="4" id="KW-0092">Biotin</keyword>
<evidence type="ECO:0000256" key="5">
    <source>
        <dbReference type="ARBA" id="ARBA00024227"/>
    </source>
</evidence>
<evidence type="ECO:0000256" key="4">
    <source>
        <dbReference type="ARBA" id="ARBA00023267"/>
    </source>
</evidence>
<dbReference type="CDD" id="cd16442">
    <property type="entry name" value="BPL"/>
    <property type="match status" value="1"/>
</dbReference>
<accession>A0ABP8R0Z7</accession>
<dbReference type="PANTHER" id="PTHR12835">
    <property type="entry name" value="BIOTIN PROTEIN LIGASE"/>
    <property type="match status" value="1"/>
</dbReference>
<name>A0ABP8R0Z7_9ACTN</name>
<evidence type="ECO:0000256" key="2">
    <source>
        <dbReference type="ARBA" id="ARBA00022741"/>
    </source>
</evidence>
<keyword evidence="8" id="KW-1185">Reference proteome</keyword>
<dbReference type="Pfam" id="PF03099">
    <property type="entry name" value="BPL_LplA_LipB"/>
    <property type="match status" value="1"/>
</dbReference>
<dbReference type="EC" id="6.3.4.15" evidence="5"/>
<dbReference type="InterPro" id="IPR008988">
    <property type="entry name" value="Transcriptional_repressor_C"/>
</dbReference>
<sequence length="274" mass="29482">MSHSPYTDLDRPPLNARALNRALVRPGGLWREIRVVQETGSTNADLADLAREGAEPGLVLVAEAQTSGRGRMGRTWSAPPRSGLAFSVLLPQEESVTRLGWLPLVAGVAVVSALRGFAEVEGVGRGRMAEATLKWPNDVLIGDRKLAGILAQRVETGVVVGIGLNVSLRTDELPVPTATSLVIEETPADRDPLLRAILRALETRHDELRTRGEAPLREAYRAMCGTLGRRVRVELPDGSALVGEATDVEEAGRLVVRTDDGEHLLNAGDVVHVR</sequence>
<dbReference type="SUPFAM" id="SSF50037">
    <property type="entry name" value="C-terminal domain of transcriptional repressors"/>
    <property type="match status" value="1"/>
</dbReference>
<dbReference type="Pfam" id="PF02237">
    <property type="entry name" value="BPL_C"/>
    <property type="match status" value="1"/>
</dbReference>
<keyword evidence="3" id="KW-0067">ATP-binding</keyword>
<dbReference type="InterPro" id="IPR004408">
    <property type="entry name" value="Biotin_CoA_COase_ligase"/>
</dbReference>
<protein>
    <recommendedName>
        <fullName evidence="5">biotin--[biotin carboxyl-carrier protein] ligase</fullName>
        <ecNumber evidence="5">6.3.4.15</ecNumber>
    </recommendedName>
</protein>
<comment type="caution">
    <text evidence="7">The sequence shown here is derived from an EMBL/GenBank/DDBJ whole genome shotgun (WGS) entry which is preliminary data.</text>
</comment>
<dbReference type="GO" id="GO:0016874">
    <property type="term" value="F:ligase activity"/>
    <property type="evidence" value="ECO:0007669"/>
    <property type="project" value="UniProtKB-KW"/>
</dbReference>
<gene>
    <name evidence="7" type="ORF">GCM10023191_085030</name>
</gene>
<dbReference type="PROSITE" id="PS51733">
    <property type="entry name" value="BPL_LPL_CATALYTIC"/>
    <property type="match status" value="1"/>
</dbReference>
<keyword evidence="2" id="KW-0547">Nucleotide-binding</keyword>
<reference evidence="8" key="1">
    <citation type="journal article" date="2019" name="Int. J. Syst. Evol. Microbiol.">
        <title>The Global Catalogue of Microorganisms (GCM) 10K type strain sequencing project: providing services to taxonomists for standard genome sequencing and annotation.</title>
        <authorList>
            <consortium name="The Broad Institute Genomics Platform"/>
            <consortium name="The Broad Institute Genome Sequencing Center for Infectious Disease"/>
            <person name="Wu L."/>
            <person name="Ma J."/>
        </authorList>
    </citation>
    <scope>NUCLEOTIDE SEQUENCE [LARGE SCALE GENOMIC DNA]</scope>
    <source>
        <strain evidence="8">JCM 17933</strain>
    </source>
</reference>
<evidence type="ECO:0000256" key="3">
    <source>
        <dbReference type="ARBA" id="ARBA00022840"/>
    </source>
</evidence>
<dbReference type="InterPro" id="IPR045864">
    <property type="entry name" value="aa-tRNA-synth_II/BPL/LPL"/>
</dbReference>
<proteinExistence type="predicted"/>
<dbReference type="RefSeq" id="WP_345473883.1">
    <property type="nucleotide sequence ID" value="NZ_BAABHF010000050.1"/>
</dbReference>
<dbReference type="EMBL" id="BAABHF010000050">
    <property type="protein sequence ID" value="GAA4515345.1"/>
    <property type="molecule type" value="Genomic_DNA"/>
</dbReference>
<dbReference type="InterPro" id="IPR004143">
    <property type="entry name" value="BPL_LPL_catalytic"/>
</dbReference>
<dbReference type="Gene3D" id="2.30.30.100">
    <property type="match status" value="1"/>
</dbReference>
<dbReference type="NCBIfam" id="TIGR00121">
    <property type="entry name" value="birA_ligase"/>
    <property type="match status" value="1"/>
</dbReference>
<dbReference type="PANTHER" id="PTHR12835:SF5">
    <property type="entry name" value="BIOTIN--PROTEIN LIGASE"/>
    <property type="match status" value="1"/>
</dbReference>
<evidence type="ECO:0000259" key="6">
    <source>
        <dbReference type="PROSITE" id="PS51733"/>
    </source>
</evidence>
<dbReference type="InterPro" id="IPR003142">
    <property type="entry name" value="BPL_C"/>
</dbReference>
<dbReference type="Gene3D" id="3.30.930.10">
    <property type="entry name" value="Bira Bifunctional Protein, Domain 2"/>
    <property type="match status" value="1"/>
</dbReference>
<evidence type="ECO:0000313" key="7">
    <source>
        <dbReference type="EMBL" id="GAA4515345.1"/>
    </source>
</evidence>
<feature type="domain" description="BPL/LPL catalytic" evidence="6">
    <location>
        <begin position="18"/>
        <end position="209"/>
    </location>
</feature>
<dbReference type="Proteomes" id="UP001500503">
    <property type="component" value="Unassembled WGS sequence"/>
</dbReference>
<organism evidence="7 8">
    <name type="scientific">Actinoallomurus oryzae</name>
    <dbReference type="NCBI Taxonomy" id="502180"/>
    <lineage>
        <taxon>Bacteria</taxon>
        <taxon>Bacillati</taxon>
        <taxon>Actinomycetota</taxon>
        <taxon>Actinomycetes</taxon>
        <taxon>Streptosporangiales</taxon>
        <taxon>Thermomonosporaceae</taxon>
        <taxon>Actinoallomurus</taxon>
    </lineage>
</organism>
<evidence type="ECO:0000256" key="1">
    <source>
        <dbReference type="ARBA" id="ARBA00022598"/>
    </source>
</evidence>
<evidence type="ECO:0000313" key="8">
    <source>
        <dbReference type="Proteomes" id="UP001500503"/>
    </source>
</evidence>
<dbReference type="SUPFAM" id="SSF55681">
    <property type="entry name" value="Class II aaRS and biotin synthetases"/>
    <property type="match status" value="1"/>
</dbReference>